<dbReference type="EMBL" id="VCEA01000003">
    <property type="protein sequence ID" value="KAB0342057.1"/>
    <property type="molecule type" value="Genomic_DNA"/>
</dbReference>
<evidence type="ECO:0000259" key="1">
    <source>
        <dbReference type="Pfam" id="PF00010"/>
    </source>
</evidence>
<accession>A0A5N3UZ39</accession>
<dbReference type="GO" id="GO:0046983">
    <property type="term" value="F:protein dimerization activity"/>
    <property type="evidence" value="ECO:0007669"/>
    <property type="project" value="InterPro"/>
</dbReference>
<dbReference type="SUPFAM" id="SSF47459">
    <property type="entry name" value="HLH, helix-loop-helix DNA-binding domain"/>
    <property type="match status" value="1"/>
</dbReference>
<name>A0A5N3UZ39_MUNMU</name>
<sequence>MQHGQKKSYHCETTKGRQLFLMTHKAITTKERVDELVLLKIYNFCFHKTIFNSLSLPVCLNIFLMEEMFNMIFHYKSDICPTDTWKMVASPVDFRRQKGCSLVLSVRASCTPTRTSALGCHQHRHCIWERIKYCCEQLRALLPYIKGRKNDAASVLEATVDYVKFVREKIPPAIMGQITEVLQSNRKFCKKQQMPIQLSVPGTIMGQRGNSVLTSTYSPGTGIRFLTNKHLNVYSVPTSGRALDEAVRGQSSSASENAIGDVYKTRIPSTALSLNSFHAVRYYSKVVPSYDAAAVTNQNTPVHFPTAVPKVSKFLPQHCNSVLGQACTAHPNCLQQFWAY</sequence>
<dbReference type="CDD" id="cd18908">
    <property type="entry name" value="bHLH_SOHLH1_2"/>
    <property type="match status" value="1"/>
</dbReference>
<evidence type="ECO:0000313" key="3">
    <source>
        <dbReference type="Proteomes" id="UP000326458"/>
    </source>
</evidence>
<dbReference type="Gene3D" id="4.10.280.10">
    <property type="entry name" value="Helix-loop-helix DNA-binding domain"/>
    <property type="match status" value="1"/>
</dbReference>
<proteinExistence type="predicted"/>
<reference evidence="2 3" key="1">
    <citation type="submission" date="2019-06" db="EMBL/GenBank/DDBJ databases">
        <title>Discovery of a novel chromosome fission-fusion reversal in muntjac.</title>
        <authorList>
            <person name="Mudd A.B."/>
            <person name="Bredeson J.V."/>
            <person name="Baum R."/>
            <person name="Hockemeyer D."/>
            <person name="Rokhsar D.S."/>
        </authorList>
    </citation>
    <scope>NUCLEOTIDE SEQUENCE [LARGE SCALE GENOMIC DNA]</scope>
    <source>
        <strain evidence="2">UTSW_UCB_Mm</strain>
        <tissue evidence="2">Fibroblast cell line</tissue>
    </source>
</reference>
<dbReference type="Proteomes" id="UP000326458">
    <property type="component" value="Unassembled WGS sequence"/>
</dbReference>
<protein>
    <recommendedName>
        <fullName evidence="1">BHLH domain-containing protein</fullName>
    </recommendedName>
</protein>
<evidence type="ECO:0000313" key="2">
    <source>
        <dbReference type="EMBL" id="KAB0342057.1"/>
    </source>
</evidence>
<feature type="domain" description="BHLH" evidence="1">
    <location>
        <begin position="130"/>
        <end position="165"/>
    </location>
</feature>
<dbReference type="InterPro" id="IPR036638">
    <property type="entry name" value="HLH_DNA-bd_sf"/>
</dbReference>
<dbReference type="InterPro" id="IPR011598">
    <property type="entry name" value="bHLH_dom"/>
</dbReference>
<dbReference type="AlphaFoldDB" id="A0A5N3UZ39"/>
<organism evidence="2 3">
    <name type="scientific">Muntiacus muntjak</name>
    <name type="common">Barking deer</name>
    <name type="synonym">Indian muntjac</name>
    <dbReference type="NCBI Taxonomy" id="9888"/>
    <lineage>
        <taxon>Eukaryota</taxon>
        <taxon>Metazoa</taxon>
        <taxon>Chordata</taxon>
        <taxon>Craniata</taxon>
        <taxon>Vertebrata</taxon>
        <taxon>Euteleostomi</taxon>
        <taxon>Mammalia</taxon>
        <taxon>Eutheria</taxon>
        <taxon>Laurasiatheria</taxon>
        <taxon>Artiodactyla</taxon>
        <taxon>Ruminantia</taxon>
        <taxon>Pecora</taxon>
        <taxon>Cervidae</taxon>
        <taxon>Muntiacinae</taxon>
        <taxon>Muntiacus</taxon>
    </lineage>
</organism>
<gene>
    <name evidence="2" type="ORF">FD754_018983</name>
</gene>
<keyword evidence="3" id="KW-1185">Reference proteome</keyword>
<comment type="caution">
    <text evidence="2">The sequence shown here is derived from an EMBL/GenBank/DDBJ whole genome shotgun (WGS) entry which is preliminary data.</text>
</comment>
<dbReference type="Pfam" id="PF00010">
    <property type="entry name" value="HLH"/>
    <property type="match status" value="1"/>
</dbReference>